<dbReference type="Proteomes" id="UP000001520">
    <property type="component" value="Chromosome"/>
</dbReference>
<dbReference type="eggNOG" id="COG1463">
    <property type="taxonomic scope" value="Bacteria"/>
</dbReference>
<keyword evidence="4" id="KW-1185">Reference proteome</keyword>
<evidence type="ECO:0000256" key="1">
    <source>
        <dbReference type="SAM" id="Phobius"/>
    </source>
</evidence>
<feature type="transmembrane region" description="Helical" evidence="1">
    <location>
        <begin position="13"/>
        <end position="33"/>
    </location>
</feature>
<gene>
    <name evidence="3" type="ordered locus">DEFDS_1477</name>
</gene>
<dbReference type="InterPro" id="IPR052336">
    <property type="entry name" value="MlaD_Phospholipid_Transporter"/>
</dbReference>
<dbReference type="STRING" id="639282.DEFDS_1477"/>
<dbReference type="KEGG" id="ddf:DEFDS_1477"/>
<dbReference type="HOGENOM" id="CLU_851838_0_0_0"/>
<dbReference type="PANTHER" id="PTHR33371:SF4">
    <property type="entry name" value="INTERMEMBRANE PHOSPHOLIPID TRANSPORT SYSTEM BINDING PROTEIN MLAD"/>
    <property type="match status" value="1"/>
</dbReference>
<dbReference type="RefSeq" id="WP_013008183.1">
    <property type="nucleotide sequence ID" value="NC_013939.1"/>
</dbReference>
<keyword evidence="1" id="KW-1133">Transmembrane helix</keyword>
<dbReference type="EMBL" id="AP011529">
    <property type="protein sequence ID" value="BAI80937.1"/>
    <property type="molecule type" value="Genomic_DNA"/>
</dbReference>
<sequence length="326" mass="37120">MAEKRFKNLELKVGLFIFISLLIAVFIVVFLAVQKNIFTKKVRVKVIAASGDGLVKGMPVLYSGFQIAKVDDLYLRDDGKVEVKIKIPIKYAKWIKRDSIVKLSSKNFIGSSVLVFSSGTKESIKDGDVFNLKRDRGVEEIISEVKPILNDVKLIVKNLKILSDEMVSIMPDVKRLSKGLGDIGDDLHNKKGSIGVLSRSDYLVNKINYLTANFDKLSKKVDNILIKVEKRVDESKETITLTNKLLSKSNRLVLDIDKKVNDTDELIFESTKLVKNFRLMSDNLSNYLDEIDYLLLNANMLLLNMQSRWPFKPPAKKYEYNRLKLP</sequence>
<dbReference type="AlphaFoldDB" id="D3PEB4"/>
<evidence type="ECO:0000313" key="3">
    <source>
        <dbReference type="EMBL" id="BAI80937.1"/>
    </source>
</evidence>
<proteinExistence type="predicted"/>
<keyword evidence="1" id="KW-0812">Transmembrane</keyword>
<dbReference type="Pfam" id="PF02470">
    <property type="entry name" value="MlaD"/>
    <property type="match status" value="1"/>
</dbReference>
<dbReference type="InterPro" id="IPR003399">
    <property type="entry name" value="Mce/MlaD"/>
</dbReference>
<name>D3PEB4_DEFDS</name>
<keyword evidence="1" id="KW-0472">Membrane</keyword>
<organism evidence="3 4">
    <name type="scientific">Deferribacter desulfuricans (strain DSM 14783 / JCM 11476 / NBRC 101012 / SSM1)</name>
    <dbReference type="NCBI Taxonomy" id="639282"/>
    <lineage>
        <taxon>Bacteria</taxon>
        <taxon>Pseudomonadati</taxon>
        <taxon>Deferribacterota</taxon>
        <taxon>Deferribacteres</taxon>
        <taxon>Deferribacterales</taxon>
        <taxon>Deferribacteraceae</taxon>
        <taxon>Deferribacter</taxon>
    </lineage>
</organism>
<reference evidence="3 4" key="1">
    <citation type="journal article" date="2010" name="DNA Res.">
        <title>Bacterial lifestyle in a deep-sea hydrothermal vent chimney revealed by the genome sequence of the thermophilic bacterium Deferribacter desulfuricans SSM1.</title>
        <authorList>
            <person name="Takaki Y."/>
            <person name="Shimamura S."/>
            <person name="Nakagawa S."/>
            <person name="Fukuhara Y."/>
            <person name="Horikawa H."/>
            <person name="Ankai A."/>
            <person name="Harada T."/>
            <person name="Hosoyama A."/>
            <person name="Oguchi A."/>
            <person name="Fukui S."/>
            <person name="Fujita N."/>
            <person name="Takami H."/>
            <person name="Takai K."/>
        </authorList>
    </citation>
    <scope>NUCLEOTIDE SEQUENCE [LARGE SCALE GENOMIC DNA]</scope>
    <source>
        <strain evidence="4">DSM 14783 / JCM 11476 / NBRC 101012 / SSM1</strain>
    </source>
</reference>
<dbReference type="PANTHER" id="PTHR33371">
    <property type="entry name" value="INTERMEMBRANE PHOSPHOLIPID TRANSPORT SYSTEM BINDING PROTEIN MLAD-RELATED"/>
    <property type="match status" value="1"/>
</dbReference>
<accession>D3PEB4</accession>
<evidence type="ECO:0000259" key="2">
    <source>
        <dbReference type="Pfam" id="PF02470"/>
    </source>
</evidence>
<dbReference type="OrthoDB" id="8579797at2"/>
<evidence type="ECO:0000313" key="4">
    <source>
        <dbReference type="Proteomes" id="UP000001520"/>
    </source>
</evidence>
<protein>
    <recommendedName>
        <fullName evidence="2">Mce/MlaD domain-containing protein</fullName>
    </recommendedName>
</protein>
<feature type="domain" description="Mce/MlaD" evidence="2">
    <location>
        <begin position="41"/>
        <end position="117"/>
    </location>
</feature>